<evidence type="ECO:0000256" key="2">
    <source>
        <dbReference type="SAM" id="SignalP"/>
    </source>
</evidence>
<dbReference type="SUPFAM" id="SSF140423">
    <property type="entry name" value="MW0975(SA0943)-like"/>
    <property type="match status" value="1"/>
</dbReference>
<evidence type="ECO:0008006" key="5">
    <source>
        <dbReference type="Google" id="ProtNLM"/>
    </source>
</evidence>
<dbReference type="AlphaFoldDB" id="A0A429Y280"/>
<dbReference type="EMBL" id="QYTV02000003">
    <property type="protein sequence ID" value="RST75345.1"/>
    <property type="molecule type" value="Genomic_DNA"/>
</dbReference>
<feature type="coiled-coil region" evidence="1">
    <location>
        <begin position="41"/>
        <end position="118"/>
    </location>
</feature>
<evidence type="ECO:0000313" key="4">
    <source>
        <dbReference type="Proteomes" id="UP000287156"/>
    </source>
</evidence>
<keyword evidence="4" id="KW-1185">Reference proteome</keyword>
<dbReference type="InterPro" id="IPR036785">
    <property type="entry name" value="YkyA-like_sf"/>
</dbReference>
<evidence type="ECO:0000256" key="1">
    <source>
        <dbReference type="SAM" id="Coils"/>
    </source>
</evidence>
<dbReference type="InterPro" id="IPR019454">
    <property type="entry name" value="Lipoprot_YkyA-like"/>
</dbReference>
<dbReference type="Proteomes" id="UP000287156">
    <property type="component" value="Unassembled WGS sequence"/>
</dbReference>
<protein>
    <recommendedName>
        <fullName evidence="5">Cell-wall binding lipoprotein</fullName>
    </recommendedName>
</protein>
<keyword evidence="2" id="KW-0732">Signal</keyword>
<dbReference type="Pfam" id="PF10368">
    <property type="entry name" value="YkyA"/>
    <property type="match status" value="1"/>
</dbReference>
<name>A0A429Y280_9BACI</name>
<keyword evidence="1" id="KW-0175">Coiled coil</keyword>
<proteinExistence type="predicted"/>
<feature type="coiled-coil region" evidence="1">
    <location>
        <begin position="159"/>
        <end position="196"/>
    </location>
</feature>
<comment type="caution">
    <text evidence="3">The sequence shown here is derived from an EMBL/GenBank/DDBJ whole genome shotgun (WGS) entry which is preliminary data.</text>
</comment>
<evidence type="ECO:0000313" key="3">
    <source>
        <dbReference type="EMBL" id="RST75345.1"/>
    </source>
</evidence>
<feature type="signal peptide" evidence="2">
    <location>
        <begin position="1"/>
        <end position="21"/>
    </location>
</feature>
<sequence>MKKRYLAAVVLASTALFSACGSPEEQIHKNLEETVVIEKDFEKQQKALMKLEEKEKALFDKMMKLGMKKFDEISSLADDALANLDKREELLAKEEEAMAASKKEFEKINDLIDKLKDDRLKEKAKELQGIMNQRYESHEQLIKAYKDVIKEDRKIYELVKNKDLKFEDLESQIDAANQAQEEVLRANERFNKFTEKFNEEKEKLYRETGIIEG</sequence>
<dbReference type="OrthoDB" id="2576511at2"/>
<dbReference type="PROSITE" id="PS51257">
    <property type="entry name" value="PROKAR_LIPOPROTEIN"/>
    <property type="match status" value="1"/>
</dbReference>
<feature type="chain" id="PRO_5038970129" description="Cell-wall binding lipoprotein" evidence="2">
    <location>
        <begin position="22"/>
        <end position="213"/>
    </location>
</feature>
<organism evidence="3 4">
    <name type="scientific">Siminovitchia acidinfaciens</name>
    <dbReference type="NCBI Taxonomy" id="2321395"/>
    <lineage>
        <taxon>Bacteria</taxon>
        <taxon>Bacillati</taxon>
        <taxon>Bacillota</taxon>
        <taxon>Bacilli</taxon>
        <taxon>Bacillales</taxon>
        <taxon>Bacillaceae</taxon>
        <taxon>Siminovitchia</taxon>
    </lineage>
</organism>
<dbReference type="Gene3D" id="1.20.120.570">
    <property type="entry name" value="YkyA-like"/>
    <property type="match status" value="1"/>
</dbReference>
<gene>
    <name evidence="3" type="ORF">D4T97_008850</name>
</gene>
<reference evidence="3" key="1">
    <citation type="submission" date="2018-12" db="EMBL/GenBank/DDBJ databases">
        <authorList>
            <person name="Sun L."/>
            <person name="Chen Z."/>
        </authorList>
    </citation>
    <scope>NUCLEOTIDE SEQUENCE [LARGE SCALE GENOMIC DNA]</scope>
    <source>
        <strain evidence="3">3-2-2</strain>
    </source>
</reference>
<accession>A0A429Y280</accession>
<dbReference type="RefSeq" id="WP_126049753.1">
    <property type="nucleotide sequence ID" value="NZ_QYTV02000003.1"/>
</dbReference>